<reference evidence="4" key="2">
    <citation type="submission" date="2025-05" db="UniProtKB">
        <authorList>
            <consortium name="EnsemblMetazoa"/>
        </authorList>
    </citation>
    <scope>IDENTIFICATION</scope>
    <source>
        <strain evidence="4">Foshan</strain>
    </source>
</reference>
<evidence type="ECO:0000256" key="2">
    <source>
        <dbReference type="SAM" id="MobiDB-lite"/>
    </source>
</evidence>
<reference evidence="5" key="1">
    <citation type="journal article" date="2015" name="Proc. Natl. Acad. Sci. U.S.A.">
        <title>Genome sequence of the Asian Tiger mosquito, Aedes albopictus, reveals insights into its biology, genetics, and evolution.</title>
        <authorList>
            <person name="Chen X.G."/>
            <person name="Jiang X."/>
            <person name="Gu J."/>
            <person name="Xu M."/>
            <person name="Wu Y."/>
            <person name="Deng Y."/>
            <person name="Zhang C."/>
            <person name="Bonizzoni M."/>
            <person name="Dermauw W."/>
            <person name="Vontas J."/>
            <person name="Armbruster P."/>
            <person name="Huang X."/>
            <person name="Yang Y."/>
            <person name="Zhang H."/>
            <person name="He W."/>
            <person name="Peng H."/>
            <person name="Liu Y."/>
            <person name="Wu K."/>
            <person name="Chen J."/>
            <person name="Lirakis M."/>
            <person name="Topalis P."/>
            <person name="Van Leeuwen T."/>
            <person name="Hall A.B."/>
            <person name="Jiang X."/>
            <person name="Thorpe C."/>
            <person name="Mueller R.L."/>
            <person name="Sun C."/>
            <person name="Waterhouse R.M."/>
            <person name="Yan G."/>
            <person name="Tu Z.J."/>
            <person name="Fang X."/>
            <person name="James A.A."/>
        </authorList>
    </citation>
    <scope>NUCLEOTIDE SEQUENCE [LARGE SCALE GENOMIC DNA]</scope>
    <source>
        <strain evidence="5">Foshan</strain>
    </source>
</reference>
<evidence type="ECO:0000313" key="5">
    <source>
        <dbReference type="Proteomes" id="UP000069940"/>
    </source>
</evidence>
<feature type="domain" description="CCHC-type" evidence="3">
    <location>
        <begin position="174"/>
        <end position="190"/>
    </location>
</feature>
<dbReference type="InterPro" id="IPR036875">
    <property type="entry name" value="Znf_CCHC_sf"/>
</dbReference>
<dbReference type="Proteomes" id="UP000069940">
    <property type="component" value="Unassembled WGS sequence"/>
</dbReference>
<keyword evidence="1" id="KW-0479">Metal-binding</keyword>
<keyword evidence="5" id="KW-1185">Reference proteome</keyword>
<keyword evidence="1" id="KW-0863">Zinc-finger</keyword>
<dbReference type="RefSeq" id="XP_029734493.2">
    <property type="nucleotide sequence ID" value="XM_029878633.2"/>
</dbReference>
<evidence type="ECO:0000256" key="1">
    <source>
        <dbReference type="PROSITE-ProRule" id="PRU00047"/>
    </source>
</evidence>
<feature type="compositionally biased region" description="Polar residues" evidence="2">
    <location>
        <begin position="325"/>
        <end position="334"/>
    </location>
</feature>
<dbReference type="GeneID" id="115269851"/>
<dbReference type="EnsemblMetazoa" id="AALFPA23_012685.R18283">
    <property type="protein sequence ID" value="AALFPA23_012685.P18283"/>
    <property type="gene ID" value="AALFPA23_012685"/>
</dbReference>
<keyword evidence="1" id="KW-0862">Zinc</keyword>
<organism evidence="4 5">
    <name type="scientific">Aedes albopictus</name>
    <name type="common">Asian tiger mosquito</name>
    <name type="synonym">Stegomyia albopicta</name>
    <dbReference type="NCBI Taxonomy" id="7160"/>
    <lineage>
        <taxon>Eukaryota</taxon>
        <taxon>Metazoa</taxon>
        <taxon>Ecdysozoa</taxon>
        <taxon>Arthropoda</taxon>
        <taxon>Hexapoda</taxon>
        <taxon>Insecta</taxon>
        <taxon>Pterygota</taxon>
        <taxon>Neoptera</taxon>
        <taxon>Endopterygota</taxon>
        <taxon>Diptera</taxon>
        <taxon>Nematocera</taxon>
        <taxon>Culicoidea</taxon>
        <taxon>Culicidae</taxon>
        <taxon>Culicinae</taxon>
        <taxon>Aedini</taxon>
        <taxon>Aedes</taxon>
        <taxon>Stegomyia</taxon>
    </lineage>
</organism>
<evidence type="ECO:0000313" key="4">
    <source>
        <dbReference type="EnsemblMetazoa" id="AALFPA23_012685.P18283"/>
    </source>
</evidence>
<proteinExistence type="predicted"/>
<feature type="region of interest" description="Disordered" evidence="2">
    <location>
        <begin position="221"/>
        <end position="240"/>
    </location>
</feature>
<protein>
    <recommendedName>
        <fullName evidence="3">CCHC-type domain-containing protein</fullName>
    </recommendedName>
</protein>
<accession>A0ABM1YWD0</accession>
<feature type="region of interest" description="Disordered" evidence="2">
    <location>
        <begin position="264"/>
        <end position="340"/>
    </location>
</feature>
<dbReference type="SUPFAM" id="SSF57756">
    <property type="entry name" value="Retrovirus zinc finger-like domains"/>
    <property type="match status" value="1"/>
</dbReference>
<feature type="compositionally biased region" description="Basic and acidic residues" evidence="2">
    <location>
        <begin position="222"/>
        <end position="237"/>
    </location>
</feature>
<name>A0ABM1YWD0_AEDAL</name>
<dbReference type="InterPro" id="IPR001878">
    <property type="entry name" value="Znf_CCHC"/>
</dbReference>
<evidence type="ECO:0000259" key="3">
    <source>
        <dbReference type="PROSITE" id="PS50158"/>
    </source>
</evidence>
<sequence length="340" mass="39361">MSGGVIENSVKFCFPLSAPRPTWAEIAAFLKSLDSSVTDMEAVYKMGDDRSLRIKFRNAAAMEDALHKNDGVLKFKYVNGKSVDVRMLPAGVNIQYVRIFDVPPEVTDDDLLAVISKFGKVQRLVREKFPPELGLDHLFTGVRGLFMEVEENIPPTLDVLNWKAIVFYEELRNKCFLCHSEGHRKNTCPQRETQQGKRRTTVAERVACTYAQVVADAGAASEEQKAEEQPEVEEQKGCKNVNEPVYKSEYERNLAENWAKYEAEKRKRQEEYRKNEKSMQRRYKEGLQAKEKAQMEHWEKCEAERKSRQEKYRRDLSRQREAQSVVEQVQSPPKKSSRKQ</sequence>
<dbReference type="PROSITE" id="PS50158">
    <property type="entry name" value="ZF_CCHC"/>
    <property type="match status" value="1"/>
</dbReference>
<feature type="compositionally biased region" description="Basic and acidic residues" evidence="2">
    <location>
        <begin position="264"/>
        <end position="321"/>
    </location>
</feature>